<evidence type="ECO:0000259" key="4">
    <source>
        <dbReference type="PROSITE" id="PS51829"/>
    </source>
</evidence>
<dbReference type="NCBIfam" id="TIGR01451">
    <property type="entry name" value="B_ant_repeat"/>
    <property type="match status" value="1"/>
</dbReference>
<dbReference type="AlphaFoldDB" id="A0A845B2M2"/>
<dbReference type="PANTHER" id="PTHR34819">
    <property type="entry name" value="LARGE CYSTEINE-RICH PERIPLASMIC PROTEIN OMCB"/>
    <property type="match status" value="1"/>
</dbReference>
<dbReference type="PANTHER" id="PTHR34819:SF5">
    <property type="entry name" value="CONSERVED REPEAT DOMAIN PROTEIN"/>
    <property type="match status" value="1"/>
</dbReference>
<dbReference type="PROSITE" id="PS51829">
    <property type="entry name" value="P_HOMO_B"/>
    <property type="match status" value="1"/>
</dbReference>
<organism evidence="5 6">
    <name type="scientific">Allopontixanthobacter sediminis</name>
    <dbReference type="NCBI Taxonomy" id="1689985"/>
    <lineage>
        <taxon>Bacteria</taxon>
        <taxon>Pseudomonadati</taxon>
        <taxon>Pseudomonadota</taxon>
        <taxon>Alphaproteobacteria</taxon>
        <taxon>Sphingomonadales</taxon>
        <taxon>Erythrobacteraceae</taxon>
        <taxon>Allopontixanthobacter</taxon>
    </lineage>
</organism>
<evidence type="ECO:0000256" key="1">
    <source>
        <dbReference type="ARBA" id="ARBA00022670"/>
    </source>
</evidence>
<dbReference type="Proteomes" id="UP000431922">
    <property type="component" value="Unassembled WGS sequence"/>
</dbReference>
<evidence type="ECO:0000313" key="6">
    <source>
        <dbReference type="Proteomes" id="UP000431922"/>
    </source>
</evidence>
<dbReference type="Pfam" id="PF01345">
    <property type="entry name" value="DUF11"/>
    <property type="match status" value="1"/>
</dbReference>
<feature type="chain" id="PRO_5033009726" evidence="3">
    <location>
        <begin position="37"/>
        <end position="663"/>
    </location>
</feature>
<reference evidence="5 6" key="1">
    <citation type="submission" date="2019-12" db="EMBL/GenBank/DDBJ databases">
        <title>Genomic-based taxomic classification of the family Erythrobacteraceae.</title>
        <authorList>
            <person name="Xu L."/>
        </authorList>
    </citation>
    <scope>NUCLEOTIDE SEQUENCE [LARGE SCALE GENOMIC DNA]</scope>
    <source>
        <strain evidence="5 6">KCTC 42453</strain>
    </source>
</reference>
<name>A0A845B2M2_9SPHN</name>
<dbReference type="Gene3D" id="2.60.120.260">
    <property type="entry name" value="Galactose-binding domain-like"/>
    <property type="match status" value="1"/>
</dbReference>
<feature type="signal peptide" evidence="3">
    <location>
        <begin position="1"/>
        <end position="36"/>
    </location>
</feature>
<evidence type="ECO:0000256" key="3">
    <source>
        <dbReference type="SAM" id="SignalP"/>
    </source>
</evidence>
<protein>
    <submittedName>
        <fullName evidence="5">DUF11 domain-containing protein</fullName>
    </submittedName>
</protein>
<dbReference type="SUPFAM" id="SSF49785">
    <property type="entry name" value="Galactose-binding domain-like"/>
    <property type="match status" value="1"/>
</dbReference>
<dbReference type="GO" id="GO:0004252">
    <property type="term" value="F:serine-type endopeptidase activity"/>
    <property type="evidence" value="ECO:0007669"/>
    <property type="project" value="InterPro"/>
</dbReference>
<gene>
    <name evidence="5" type="ORF">GRI65_08870</name>
</gene>
<keyword evidence="1" id="KW-0645">Protease</keyword>
<dbReference type="Pfam" id="PF01483">
    <property type="entry name" value="P_proprotein"/>
    <property type="match status" value="1"/>
</dbReference>
<dbReference type="GO" id="GO:0006508">
    <property type="term" value="P:proteolysis"/>
    <property type="evidence" value="ECO:0007669"/>
    <property type="project" value="UniProtKB-KW"/>
</dbReference>
<dbReference type="InterPro" id="IPR051172">
    <property type="entry name" value="Chlamydia_OmcB"/>
</dbReference>
<dbReference type="EMBL" id="WTYL01000002">
    <property type="protein sequence ID" value="MXP44568.1"/>
    <property type="molecule type" value="Genomic_DNA"/>
</dbReference>
<comment type="caution">
    <text evidence="5">The sequence shown here is derived from an EMBL/GenBank/DDBJ whole genome shotgun (WGS) entry which is preliminary data.</text>
</comment>
<keyword evidence="6" id="KW-1185">Reference proteome</keyword>
<accession>A0A845B2M2</accession>
<keyword evidence="2" id="KW-0378">Hydrolase</keyword>
<dbReference type="InterPro" id="IPR047589">
    <property type="entry name" value="DUF11_rpt"/>
</dbReference>
<sequence length="663" mass="67225">MYASRNCLGSGTTGLWLTLCLALLVFAFALSVPLSAANAQAINQYTNSADSATNGINDSATSCAAPLTRTFTVGQSFVVTNVTLGVLASHSYRGDLVMNLVSPGGTSIRLTSGSGSVGANNFNVLFDDAAPNSITTYTQNDTAAVGTIVPPYNNSYSPQQPLAGFSGQGAMGIWTLQICDQFAQDSGTFFQADLFLTAGPSAYADLSMSQAISTTSPAAGGLVTYTLSLTNAAGSSLAANGITVFAPLPAGVSLASISGGTYNSASGIWSVGSLGPGQSANLAINVNVTASPGATVAYPAEIASSSAFDFDSTPGNGVITEDDYSSRSFTVSGTRVAGTAPILQCPQGSVLFDWDARAWTSASLSNSYAITGIGSAIFSISNPGTFLSNGTYGGQSPALQSAMTGGNTPAQRSLIQLVDLPSQSALVTTSISFALAVPGLQFKIFDVDHAAGQFSDMVTVTGSYNGAAVTPTLTNGLANYVIGNSAFGDVLSADNQSNGNVVVTFGQPVDTITISYGNHSLAPANPGQQAIAIHDINICNPYSVLTVEKTSVLISDPVNGTVDPKAIPGAMRSYCIVVANSGSATASDIVAIDPLPSAVTYIAGSLTSGNDCSTTNTIEDDDDTGGDEVDPIGASFANGVITATRNTLIGSSTFAIRFNATVN</sequence>
<evidence type="ECO:0000313" key="5">
    <source>
        <dbReference type="EMBL" id="MXP44568.1"/>
    </source>
</evidence>
<dbReference type="InterPro" id="IPR001434">
    <property type="entry name" value="OmcB-like_DUF11"/>
</dbReference>
<dbReference type="InterPro" id="IPR008979">
    <property type="entry name" value="Galactose-bd-like_sf"/>
</dbReference>
<feature type="domain" description="P/Homo B" evidence="4">
    <location>
        <begin position="37"/>
        <end position="203"/>
    </location>
</feature>
<dbReference type="InterPro" id="IPR002884">
    <property type="entry name" value="P_dom"/>
</dbReference>
<keyword evidence="3" id="KW-0732">Signal</keyword>
<evidence type="ECO:0000256" key="2">
    <source>
        <dbReference type="ARBA" id="ARBA00022801"/>
    </source>
</evidence>
<proteinExistence type="predicted"/>